<proteinExistence type="predicted"/>
<sequence>MQLPFFSKKAAPQEDYFGLLFKNNGAVGFIYQLQKNKVSIAAQDSITYSNGWENILEDIDKLISKLETQSATQVNKVIFFLHSYLVDQTTQEIKNPYKDIIKNVAKSLELKPLGFIELHEAIKEFIKKREQAPLNAIFVELDSSHLSICVYKGDRLILSRHTPRTDDLADDIMDVFSQNVIDSHLPSKMIVYGSVQEEEIDNLKSFQWDSKLFIQTPRIEYVEEKQVYQELQVVFADQITVSPTSDDKRPDEKEEEGSMVLGFTIGEDIALHPELKPEEDDLVDKAGVDNNPRLSEGFKMDSFFTNFFNKLKLPSMRIQNKGGLFVVFMIIVIIIGGFLAFEFFLHKIAITVVVPSKSIAKTIDLTLEIGTSAKDLMIASKNTTIDISDETKATGVRETGQKAKGQVIIYNFDNQEKTLDKGTQISLKNLSFLLDQEVSVASSSGVSSDGTKQAGKSKVGATAGEIGSEYNIDKDKEMQIADLPESLYLAVSDTAFTGGSKTKVTIVAKKDLDGLEESVLVKAKKEGPSIVKKQQKPGFNILSGLTEYSISDSTYSKEISEESNIVALRAKVEAAYYEYEDAPFKERLLSKLKAEVPSGYRLEPDKLTYTIESADKMEEQIDIKVDIRDNAVKDIPKAELLSKIRAKTNGQLEGILSQNFQVSAYMVDKIFPPLPIFSAWTPLFTKNIEVTISSK</sequence>
<keyword evidence="1" id="KW-1133">Transmembrane helix</keyword>
<organism evidence="2 3">
    <name type="scientific">Candidatus Roizmanbacteria bacterium RIFCSPHIGHO2_12_FULL_41_11</name>
    <dbReference type="NCBI Taxonomy" id="1802052"/>
    <lineage>
        <taxon>Bacteria</taxon>
        <taxon>Candidatus Roizmaniibacteriota</taxon>
    </lineage>
</organism>
<accession>A0A1F7I0I1</accession>
<keyword evidence="1" id="KW-0812">Transmembrane</keyword>
<evidence type="ECO:0000313" key="3">
    <source>
        <dbReference type="Proteomes" id="UP000176803"/>
    </source>
</evidence>
<dbReference type="EMBL" id="MGAC01000050">
    <property type="protein sequence ID" value="OGK36875.1"/>
    <property type="molecule type" value="Genomic_DNA"/>
</dbReference>
<gene>
    <name evidence="2" type="ORF">A3F03_04555</name>
</gene>
<evidence type="ECO:0000256" key="1">
    <source>
        <dbReference type="SAM" id="Phobius"/>
    </source>
</evidence>
<dbReference type="Proteomes" id="UP000176803">
    <property type="component" value="Unassembled WGS sequence"/>
</dbReference>
<dbReference type="AlphaFoldDB" id="A0A1F7I0I1"/>
<keyword evidence="1" id="KW-0472">Membrane</keyword>
<evidence type="ECO:0008006" key="4">
    <source>
        <dbReference type="Google" id="ProtNLM"/>
    </source>
</evidence>
<name>A0A1F7I0I1_9BACT</name>
<feature type="transmembrane region" description="Helical" evidence="1">
    <location>
        <begin position="322"/>
        <end position="345"/>
    </location>
</feature>
<protein>
    <recommendedName>
        <fullName evidence="4">Baseplate protein J-like domain-containing protein</fullName>
    </recommendedName>
</protein>
<comment type="caution">
    <text evidence="2">The sequence shown here is derived from an EMBL/GenBank/DDBJ whole genome shotgun (WGS) entry which is preliminary data.</text>
</comment>
<evidence type="ECO:0000313" key="2">
    <source>
        <dbReference type="EMBL" id="OGK36875.1"/>
    </source>
</evidence>
<reference evidence="2 3" key="1">
    <citation type="journal article" date="2016" name="Nat. Commun.">
        <title>Thousands of microbial genomes shed light on interconnected biogeochemical processes in an aquifer system.</title>
        <authorList>
            <person name="Anantharaman K."/>
            <person name="Brown C.T."/>
            <person name="Hug L.A."/>
            <person name="Sharon I."/>
            <person name="Castelle C.J."/>
            <person name="Probst A.J."/>
            <person name="Thomas B.C."/>
            <person name="Singh A."/>
            <person name="Wilkins M.J."/>
            <person name="Karaoz U."/>
            <person name="Brodie E.L."/>
            <person name="Williams K.H."/>
            <person name="Hubbard S.S."/>
            <person name="Banfield J.F."/>
        </authorList>
    </citation>
    <scope>NUCLEOTIDE SEQUENCE [LARGE SCALE GENOMIC DNA]</scope>
</reference>